<dbReference type="Pfam" id="PF00578">
    <property type="entry name" value="AhpC-TSA"/>
    <property type="match status" value="1"/>
</dbReference>
<dbReference type="InterPro" id="IPR050553">
    <property type="entry name" value="Thioredoxin_ResA/DsbE_sf"/>
</dbReference>
<dbReference type="NCBIfam" id="NF002854">
    <property type="entry name" value="PRK03147.1"/>
    <property type="match status" value="1"/>
</dbReference>
<keyword evidence="3" id="KW-0735">Signal-anchor</keyword>
<dbReference type="PANTHER" id="PTHR42852:SF6">
    <property type="entry name" value="THIOL:DISULFIDE INTERCHANGE PROTEIN DSBE"/>
    <property type="match status" value="1"/>
</dbReference>
<evidence type="ECO:0000256" key="2">
    <source>
        <dbReference type="ARBA" id="ARBA00022748"/>
    </source>
</evidence>
<evidence type="ECO:0000313" key="6">
    <source>
        <dbReference type="EMBL" id="AKO94001.1"/>
    </source>
</evidence>
<name>A0A0H4KMB8_9BACI</name>
<dbReference type="PANTHER" id="PTHR42852">
    <property type="entry name" value="THIOL:DISULFIDE INTERCHANGE PROTEIN DSBE"/>
    <property type="match status" value="1"/>
</dbReference>
<dbReference type="GO" id="GO:0016491">
    <property type="term" value="F:oxidoreductase activity"/>
    <property type="evidence" value="ECO:0007669"/>
    <property type="project" value="InterPro"/>
</dbReference>
<evidence type="ECO:0000256" key="4">
    <source>
        <dbReference type="ARBA" id="ARBA00023157"/>
    </source>
</evidence>
<dbReference type="GO" id="GO:0016209">
    <property type="term" value="F:antioxidant activity"/>
    <property type="evidence" value="ECO:0007669"/>
    <property type="project" value="InterPro"/>
</dbReference>
<dbReference type="GeneID" id="93700067"/>
<dbReference type="RefSeq" id="WP_019391639.1">
    <property type="nucleotide sequence ID" value="NZ_ALIM01000014.1"/>
</dbReference>
<dbReference type="InterPro" id="IPR036249">
    <property type="entry name" value="Thioredoxin-like_sf"/>
</dbReference>
<keyword evidence="7" id="KW-1185">Reference proteome</keyword>
<protein>
    <submittedName>
        <fullName evidence="6">Thiol-disulfide oxidoreductase</fullName>
    </submittedName>
</protein>
<accession>A0A0H4KMB8</accession>
<dbReference type="AlphaFoldDB" id="A0A0H4KMB8"/>
<dbReference type="InterPro" id="IPR013766">
    <property type="entry name" value="Thioredoxin_domain"/>
</dbReference>
<dbReference type="GO" id="GO:0017004">
    <property type="term" value="P:cytochrome complex assembly"/>
    <property type="evidence" value="ECO:0007669"/>
    <property type="project" value="UniProtKB-KW"/>
</dbReference>
<dbReference type="KEGG" id="beo:BEH_19060"/>
<dbReference type="InterPro" id="IPR000866">
    <property type="entry name" value="AhpC/TSA"/>
</dbReference>
<dbReference type="CDD" id="cd02966">
    <property type="entry name" value="TlpA_like_family"/>
    <property type="match status" value="1"/>
</dbReference>
<keyword evidence="4" id="KW-1015">Disulfide bond</keyword>
<keyword evidence="5" id="KW-0676">Redox-active center</keyword>
<keyword evidence="2" id="KW-0201">Cytochrome c-type biogenesis</keyword>
<dbReference type="Gene3D" id="3.40.30.10">
    <property type="entry name" value="Glutaredoxin"/>
    <property type="match status" value="1"/>
</dbReference>
<evidence type="ECO:0000313" key="7">
    <source>
        <dbReference type="Proteomes" id="UP000036202"/>
    </source>
</evidence>
<dbReference type="OrthoDB" id="25753at2"/>
<proteinExistence type="predicted"/>
<dbReference type="PATRIC" id="fig|135735.6.peg.4045"/>
<evidence type="ECO:0000256" key="3">
    <source>
        <dbReference type="ARBA" id="ARBA00022968"/>
    </source>
</evidence>
<evidence type="ECO:0000256" key="5">
    <source>
        <dbReference type="ARBA" id="ARBA00023284"/>
    </source>
</evidence>
<comment type="subcellular location">
    <subcellularLocation>
        <location evidence="1">Cell envelope</location>
    </subcellularLocation>
</comment>
<gene>
    <name evidence="6" type="ORF">BEH_19060</name>
</gene>
<dbReference type="SUPFAM" id="SSF52833">
    <property type="entry name" value="Thioredoxin-like"/>
    <property type="match status" value="1"/>
</dbReference>
<sequence>MKKKKRRLLVRTIILSILFSAVGYTMYAQFFAEKEKVVVGEKAPDFVLEDLNGEKHKLSDYEGKGVFLNFWGTWCKPCAKEMPVMQNQYEQFKDKGVEILAVNADETELAVNRFSKSYGLTFPVMIDDGGEVQTAYDIGPLPTTILIDSKGEIVDIFEGGLDEQKIKEYMDNIKP</sequence>
<organism evidence="6 7">
    <name type="scientific">Priestia filamentosa</name>
    <dbReference type="NCBI Taxonomy" id="1402861"/>
    <lineage>
        <taxon>Bacteria</taxon>
        <taxon>Bacillati</taxon>
        <taxon>Bacillota</taxon>
        <taxon>Bacilli</taxon>
        <taxon>Bacillales</taxon>
        <taxon>Bacillaceae</taxon>
        <taxon>Priestia</taxon>
    </lineage>
</organism>
<dbReference type="PROSITE" id="PS51352">
    <property type="entry name" value="THIOREDOXIN_2"/>
    <property type="match status" value="1"/>
</dbReference>
<reference evidence="6 7" key="1">
    <citation type="journal article" date="2015" name="PLoS ONE">
        <title>Genome Sequence of Bacillus endophyticus and Analysis of Its Companion Mechanism in the Ketogulonigenium vulgare-Bacillus Strain Consortium.</title>
        <authorList>
            <person name="Jia N."/>
            <person name="Du J."/>
            <person name="Ding M.Z."/>
            <person name="Gao F."/>
            <person name="Yuan Y.J."/>
        </authorList>
    </citation>
    <scope>NUCLEOTIDE SEQUENCE [LARGE SCALE GENOMIC DNA]</scope>
    <source>
        <strain evidence="6 7">Hbe603</strain>
    </source>
</reference>
<dbReference type="Proteomes" id="UP000036202">
    <property type="component" value="Chromosome"/>
</dbReference>
<dbReference type="EMBL" id="CP011974">
    <property type="protein sequence ID" value="AKO94001.1"/>
    <property type="molecule type" value="Genomic_DNA"/>
</dbReference>
<dbReference type="GO" id="GO:0030313">
    <property type="term" value="C:cell envelope"/>
    <property type="evidence" value="ECO:0007669"/>
    <property type="project" value="UniProtKB-SubCell"/>
</dbReference>
<reference evidence="7" key="2">
    <citation type="submission" date="2015-06" db="EMBL/GenBank/DDBJ databases">
        <title>Genome Sequence of Bacillus endophyticus and Analysis of its Companion Mechanism in the Ketogulonigenium vulgare-Bacillus strain Consortium.</title>
        <authorList>
            <person name="Jia N."/>
            <person name="Du J."/>
            <person name="Ding M.-Z."/>
            <person name="Gao F."/>
            <person name="Yuan Y.-J."/>
        </authorList>
    </citation>
    <scope>NUCLEOTIDE SEQUENCE [LARGE SCALE GENOMIC DNA]</scope>
    <source>
        <strain evidence="7">Hbe603</strain>
    </source>
</reference>
<evidence type="ECO:0000256" key="1">
    <source>
        <dbReference type="ARBA" id="ARBA00004196"/>
    </source>
</evidence>
<keyword evidence="3" id="KW-0812">Transmembrane</keyword>
<accession>A0A1X7D291</accession>